<comment type="caution">
    <text evidence="4">The sequence shown here is derived from an EMBL/GenBank/DDBJ whole genome shotgun (WGS) entry which is preliminary data.</text>
</comment>
<protein>
    <submittedName>
        <fullName evidence="4">SDR family NAD(P)-dependent oxidoreductase</fullName>
    </submittedName>
</protein>
<dbReference type="InterPro" id="IPR020904">
    <property type="entry name" value="Sc_DH/Rdtase_CS"/>
</dbReference>
<dbReference type="PANTHER" id="PTHR44196">
    <property type="entry name" value="DEHYDROGENASE/REDUCTASE SDR FAMILY MEMBER 7B"/>
    <property type="match status" value="1"/>
</dbReference>
<evidence type="ECO:0000256" key="3">
    <source>
        <dbReference type="RuleBase" id="RU000363"/>
    </source>
</evidence>
<proteinExistence type="inferred from homology"/>
<keyword evidence="5" id="KW-1185">Reference proteome</keyword>
<evidence type="ECO:0000256" key="2">
    <source>
        <dbReference type="ARBA" id="ARBA00023002"/>
    </source>
</evidence>
<name>A0ABW9QYE5_9ACTN</name>
<dbReference type="Gene3D" id="3.40.50.720">
    <property type="entry name" value="NAD(P)-binding Rossmann-like Domain"/>
    <property type="match status" value="1"/>
</dbReference>
<dbReference type="SUPFAM" id="SSF51735">
    <property type="entry name" value="NAD(P)-binding Rossmann-fold domains"/>
    <property type="match status" value="1"/>
</dbReference>
<gene>
    <name evidence="4" type="ORF">GHK86_17865</name>
</gene>
<comment type="similarity">
    <text evidence="1 3">Belongs to the short-chain dehydrogenases/reductases (SDR) family.</text>
</comment>
<evidence type="ECO:0000313" key="4">
    <source>
        <dbReference type="EMBL" id="MST34581.1"/>
    </source>
</evidence>
<dbReference type="Proteomes" id="UP000437736">
    <property type="component" value="Unassembled WGS sequence"/>
</dbReference>
<keyword evidence="2" id="KW-0560">Oxidoreductase</keyword>
<dbReference type="EMBL" id="WJHE01001080">
    <property type="protein sequence ID" value="MST34581.1"/>
    <property type="molecule type" value="Genomic_DNA"/>
</dbReference>
<dbReference type="PANTHER" id="PTHR44196:SF1">
    <property type="entry name" value="DEHYDROGENASE_REDUCTASE SDR FAMILY MEMBER 7B"/>
    <property type="match status" value="1"/>
</dbReference>
<feature type="non-terminal residue" evidence="4">
    <location>
        <position position="1"/>
    </location>
</feature>
<evidence type="ECO:0000313" key="5">
    <source>
        <dbReference type="Proteomes" id="UP000437736"/>
    </source>
</evidence>
<dbReference type="InterPro" id="IPR002347">
    <property type="entry name" value="SDR_fam"/>
</dbReference>
<dbReference type="Pfam" id="PF00106">
    <property type="entry name" value="adh_short"/>
    <property type="match status" value="1"/>
</dbReference>
<dbReference type="PROSITE" id="PS00061">
    <property type="entry name" value="ADH_SHORT"/>
    <property type="match status" value="1"/>
</dbReference>
<reference evidence="4 5" key="1">
    <citation type="submission" date="2019-11" db="EMBL/GenBank/DDBJ databases">
        <title>Acidiferrimicrobium australis gen. nov., sp. nov., an acidophilic and obligately heterotrophic, member of the Actinobacteria that catalyses dissimilatory oxido- reduction of iron isolated from metal-rich acidic water in Chile.</title>
        <authorList>
            <person name="Gonzalez D."/>
            <person name="Huber K."/>
            <person name="Hedrich S."/>
            <person name="Rojas-Villalobos C."/>
            <person name="Quatrini R."/>
            <person name="Dinamarca M.A."/>
            <person name="Schwarz A."/>
            <person name="Canales C."/>
            <person name="Nancucheo I."/>
        </authorList>
    </citation>
    <scope>NUCLEOTIDE SEQUENCE [LARGE SCALE GENOMIC DNA]</scope>
    <source>
        <strain evidence="4 5">USS-CCA1</strain>
    </source>
</reference>
<dbReference type="PRINTS" id="PR00081">
    <property type="entry name" value="GDHRDH"/>
</dbReference>
<dbReference type="InterPro" id="IPR036291">
    <property type="entry name" value="NAD(P)-bd_dom_sf"/>
</dbReference>
<dbReference type="PRINTS" id="PR00080">
    <property type="entry name" value="SDRFAMILY"/>
</dbReference>
<feature type="non-terminal residue" evidence="4">
    <location>
        <position position="235"/>
    </location>
</feature>
<organism evidence="4 5">
    <name type="scientific">Acidiferrimicrobium australe</name>
    <dbReference type="NCBI Taxonomy" id="2664430"/>
    <lineage>
        <taxon>Bacteria</taxon>
        <taxon>Bacillati</taxon>
        <taxon>Actinomycetota</taxon>
        <taxon>Acidimicrobiia</taxon>
        <taxon>Acidimicrobiales</taxon>
        <taxon>Acidimicrobiaceae</taxon>
        <taxon>Acidiferrimicrobium</taxon>
    </lineage>
</organism>
<dbReference type="CDD" id="cd05233">
    <property type="entry name" value="SDR_c"/>
    <property type="match status" value="1"/>
</dbReference>
<sequence>LDGALAVVTGAGSGIGRATALALAGRGARVLAVDLDEGRAEETASACGGWAARLDVTAREAVDAFVATTLERHGTPDVLVNNAGAGMTGRFLDMQLADWDWIVGTNLLGAVQLTRAFGPGLLARRSGHVVNVASGLAYVPRATEPGYVTTKAAVLAWSQCLRADWHAAGVGVSVVCPGVTDTAIVRANTRYLGGRADPSVRARIEAAFARGAPPGLVAAAVVDAIERDRSVVPVG</sequence>
<accession>A0ABW9QYE5</accession>
<evidence type="ECO:0000256" key="1">
    <source>
        <dbReference type="ARBA" id="ARBA00006484"/>
    </source>
</evidence>